<dbReference type="SUPFAM" id="SSF64518">
    <property type="entry name" value="Phase 1 flagellin"/>
    <property type="match status" value="1"/>
</dbReference>
<evidence type="ECO:0000256" key="2">
    <source>
        <dbReference type="ARBA" id="ARBA00004613"/>
    </source>
</evidence>
<organism evidence="7 8">
    <name type="scientific">Cereibacter azotoformans</name>
    <dbReference type="NCBI Taxonomy" id="43057"/>
    <lineage>
        <taxon>Bacteria</taxon>
        <taxon>Pseudomonadati</taxon>
        <taxon>Pseudomonadota</taxon>
        <taxon>Alphaproteobacteria</taxon>
        <taxon>Rhodobacterales</taxon>
        <taxon>Paracoccaceae</taxon>
        <taxon>Cereibacter</taxon>
    </lineage>
</organism>
<dbReference type="InterPro" id="IPR001492">
    <property type="entry name" value="Flagellin"/>
</dbReference>
<dbReference type="GO" id="GO:0009424">
    <property type="term" value="C:bacterial-type flagellum hook"/>
    <property type="evidence" value="ECO:0007669"/>
    <property type="project" value="InterPro"/>
</dbReference>
<protein>
    <submittedName>
        <fullName evidence="7">Flagellar hook-associated protein 3 FlgL</fullName>
    </submittedName>
</protein>
<proteinExistence type="inferred from homology"/>
<dbReference type="NCBIfam" id="TIGR02550">
    <property type="entry name" value="flagell_flgL"/>
    <property type="match status" value="1"/>
</dbReference>
<sequence length="409" mass="42611">MTLGTTLFATLASRNFARIQTEIGGLQERISAATQDPRPSADPARALQLSAAREVQDALSRFSVNAGTAAERLAHLDVTLGDVASHVRDLKDIVLQMGNASLTDEGRAGLRIEAEALREAMLAAANRKDGTGQGLFSGYATGAAFEKTATGVRFAGNAGQPVAQLSESLRVATSLGGNEVFMTVETEGGVRSLFDLADDLVAALSPPISKATTSRTSVGTASLSIEPVQGEATLRFTLTGPGGSAEIEQRLPGSVEEAINAAAATTGITATTAPDGSLRLASLGTIELSGMSRSDGAREVLATLTDERGREGWVVDKRFGASPMTAAFDAAIGHMAEQRARAGSLAASVDSQMEAIKGRQTRMTQTVAGLEDLDVAAAVTRLQALLLTQEAAQQTYVKIASRSLFDYLR</sequence>
<keyword evidence="7" id="KW-0282">Flagellum</keyword>
<evidence type="ECO:0000259" key="6">
    <source>
        <dbReference type="Pfam" id="PF00700"/>
    </source>
</evidence>
<dbReference type="GO" id="GO:0005576">
    <property type="term" value="C:extracellular region"/>
    <property type="evidence" value="ECO:0007669"/>
    <property type="project" value="UniProtKB-SubCell"/>
</dbReference>
<dbReference type="GO" id="GO:0071973">
    <property type="term" value="P:bacterial-type flagellum-dependent cell motility"/>
    <property type="evidence" value="ECO:0007669"/>
    <property type="project" value="InterPro"/>
</dbReference>
<dbReference type="OrthoDB" id="7835373at2"/>
<comment type="similarity">
    <text evidence="3">Belongs to the bacterial flagellin family.</text>
</comment>
<dbReference type="Proteomes" id="UP000244060">
    <property type="component" value="Unassembled WGS sequence"/>
</dbReference>
<dbReference type="RefSeq" id="WP_108220250.1">
    <property type="nucleotide sequence ID" value="NZ_CP090021.1"/>
</dbReference>
<comment type="caution">
    <text evidence="7">The sequence shown here is derived from an EMBL/GenBank/DDBJ whole genome shotgun (WGS) entry which is preliminary data.</text>
</comment>
<reference evidence="7 8" key="1">
    <citation type="submission" date="2018-04" db="EMBL/GenBank/DDBJ databases">
        <title>Genomic Encyclopedia of Type Strains, Phase III (KMG-III): the genomes of soil and plant-associated and newly described type strains.</title>
        <authorList>
            <person name="Whitman W."/>
        </authorList>
    </citation>
    <scope>NUCLEOTIDE SEQUENCE [LARGE SCALE GENOMIC DNA]</scope>
    <source>
        <strain evidence="7 8">KA25</strain>
    </source>
</reference>
<accession>A0A2T5KDH0</accession>
<name>A0A2T5KDH0_9RHOB</name>
<dbReference type="InterPro" id="IPR013384">
    <property type="entry name" value="Flagell_FlgL"/>
</dbReference>
<dbReference type="Pfam" id="PF00700">
    <property type="entry name" value="Flagellin_C"/>
    <property type="match status" value="1"/>
</dbReference>
<keyword evidence="7" id="KW-0969">Cilium</keyword>
<keyword evidence="4" id="KW-0975">Bacterial flagellum</keyword>
<evidence type="ECO:0000259" key="5">
    <source>
        <dbReference type="Pfam" id="PF00669"/>
    </source>
</evidence>
<dbReference type="EMBL" id="QAOT01000002">
    <property type="protein sequence ID" value="PTR20468.1"/>
    <property type="molecule type" value="Genomic_DNA"/>
</dbReference>
<feature type="domain" description="Flagellin C-terminal" evidence="6">
    <location>
        <begin position="327"/>
        <end position="408"/>
    </location>
</feature>
<dbReference type="Gene3D" id="1.20.1330.10">
    <property type="entry name" value="f41 fragment of flagellin, N-terminal domain"/>
    <property type="match status" value="2"/>
</dbReference>
<evidence type="ECO:0000313" key="8">
    <source>
        <dbReference type="Proteomes" id="UP000244060"/>
    </source>
</evidence>
<keyword evidence="7" id="KW-0966">Cell projection</keyword>
<dbReference type="AlphaFoldDB" id="A0A2T5KDH0"/>
<dbReference type="GO" id="GO:0005198">
    <property type="term" value="F:structural molecule activity"/>
    <property type="evidence" value="ECO:0007669"/>
    <property type="project" value="InterPro"/>
</dbReference>
<feature type="domain" description="Flagellin N-terminal" evidence="5">
    <location>
        <begin position="9"/>
        <end position="141"/>
    </location>
</feature>
<dbReference type="Pfam" id="PF00669">
    <property type="entry name" value="Flagellin_N"/>
    <property type="match status" value="1"/>
</dbReference>
<evidence type="ECO:0000256" key="1">
    <source>
        <dbReference type="ARBA" id="ARBA00004365"/>
    </source>
</evidence>
<dbReference type="PANTHER" id="PTHR42792">
    <property type="entry name" value="FLAGELLIN"/>
    <property type="match status" value="1"/>
</dbReference>
<keyword evidence="8" id="KW-1185">Reference proteome</keyword>
<gene>
    <name evidence="7" type="ORF">C8J28_102233</name>
</gene>
<evidence type="ECO:0000256" key="3">
    <source>
        <dbReference type="ARBA" id="ARBA00005709"/>
    </source>
</evidence>
<dbReference type="InterPro" id="IPR001029">
    <property type="entry name" value="Flagellin_N"/>
</dbReference>
<dbReference type="InterPro" id="IPR046358">
    <property type="entry name" value="Flagellin_C"/>
</dbReference>
<evidence type="ECO:0000256" key="4">
    <source>
        <dbReference type="ARBA" id="ARBA00023143"/>
    </source>
</evidence>
<comment type="subcellular location">
    <subcellularLocation>
        <location evidence="1">Bacterial flagellum</location>
    </subcellularLocation>
    <subcellularLocation>
        <location evidence="2">Secreted</location>
    </subcellularLocation>
</comment>
<evidence type="ECO:0000313" key="7">
    <source>
        <dbReference type="EMBL" id="PTR20468.1"/>
    </source>
</evidence>
<dbReference type="PANTHER" id="PTHR42792:SF1">
    <property type="entry name" value="FLAGELLAR HOOK-ASSOCIATED PROTEIN 3"/>
    <property type="match status" value="1"/>
</dbReference>